<evidence type="ECO:0000256" key="1">
    <source>
        <dbReference type="ARBA" id="ARBA00008168"/>
    </source>
</evidence>
<dbReference type="Gene3D" id="3.30.1070.10">
    <property type="entry name" value="Cell division topological specificity factor MinE"/>
    <property type="match status" value="1"/>
</dbReference>
<keyword evidence="3" id="KW-0131">Cell cycle</keyword>
<dbReference type="EMBL" id="CDNY01000003">
    <property type="protein sequence ID" value="CEO32082.1"/>
    <property type="molecule type" value="Genomic_DNA"/>
</dbReference>
<dbReference type="Proteomes" id="UP000049685">
    <property type="component" value="Unassembled WGS sequence"/>
</dbReference>
<evidence type="ECO:0000256" key="3">
    <source>
        <dbReference type="HAMAP-Rule" id="MF_00262"/>
    </source>
</evidence>
<accession>A0A9P1L2A5</accession>
<keyword evidence="3 5" id="KW-0132">Cell division</keyword>
<evidence type="ECO:0000256" key="2">
    <source>
        <dbReference type="ARBA" id="ARBA00025265"/>
    </source>
</evidence>
<name>A0A9P1L2A5_PARSO</name>
<comment type="function">
    <text evidence="2 3">Prevents the cell division inhibition by proteins MinC and MinD at internal division sites while permitting inhibition at polar sites. This ensures cell division at the proper site by restricting the formation of a division septum at the midpoint of the long axis of the cell.</text>
</comment>
<evidence type="ECO:0000313" key="7">
    <source>
        <dbReference type="Proteomes" id="UP000049685"/>
    </source>
</evidence>
<dbReference type="GO" id="GO:0051301">
    <property type="term" value="P:cell division"/>
    <property type="evidence" value="ECO:0007669"/>
    <property type="project" value="UniProtKB-KW"/>
</dbReference>
<dbReference type="SUPFAM" id="SSF55229">
    <property type="entry name" value="Cell division protein MinE topological specificity domain"/>
    <property type="match status" value="1"/>
</dbReference>
<reference evidence="5" key="2">
    <citation type="submission" date="2015-01" db="EMBL/GenBank/DDBJ databases">
        <authorList>
            <person name="Aslett M.A."/>
            <person name="De Silva N."/>
        </authorList>
    </citation>
    <scope>NUCLEOTIDE SEQUENCE</scope>
    <source>
        <strain evidence="4 6">ATCC9714</strain>
        <strain evidence="5">UMC4404</strain>
    </source>
</reference>
<dbReference type="Pfam" id="PF03776">
    <property type="entry name" value="MinE"/>
    <property type="match status" value="1"/>
</dbReference>
<dbReference type="InterPro" id="IPR005527">
    <property type="entry name" value="MinE"/>
</dbReference>
<dbReference type="AlphaFoldDB" id="A0A9P1L2A5"/>
<dbReference type="Proteomes" id="UP000032811">
    <property type="component" value="Chromosome 1"/>
</dbReference>
<evidence type="ECO:0000313" key="5">
    <source>
        <dbReference type="EMBL" id="CEO32082.1"/>
    </source>
</evidence>
<evidence type="ECO:0000313" key="4">
    <source>
        <dbReference type="EMBL" id="CEJ72559.1"/>
    </source>
</evidence>
<protein>
    <recommendedName>
        <fullName evidence="3">Cell division topological specificity factor</fullName>
    </recommendedName>
</protein>
<proteinExistence type="inferred from homology"/>
<organism evidence="5 7">
    <name type="scientific">Paraclostridium sordellii</name>
    <name type="common">Clostridium sordellii</name>
    <dbReference type="NCBI Taxonomy" id="1505"/>
    <lineage>
        <taxon>Bacteria</taxon>
        <taxon>Bacillati</taxon>
        <taxon>Bacillota</taxon>
        <taxon>Clostridia</taxon>
        <taxon>Peptostreptococcales</taxon>
        <taxon>Peptostreptococcaceae</taxon>
        <taxon>Paraclostridium</taxon>
    </lineage>
</organism>
<dbReference type="InterPro" id="IPR036707">
    <property type="entry name" value="MinE_sf"/>
</dbReference>
<evidence type="ECO:0000313" key="6">
    <source>
        <dbReference type="Proteomes" id="UP000032811"/>
    </source>
</evidence>
<dbReference type="EMBL" id="LN679998">
    <property type="protein sequence ID" value="CEJ72559.1"/>
    <property type="molecule type" value="Genomic_DNA"/>
</dbReference>
<keyword evidence="6" id="KW-1185">Reference proteome</keyword>
<sequence length="100" mass="11331">MKGDNFMLDLFKIFSNESKTSKNVAKERLKLVLVHDRIDCSPQLLDLIKSDILKVIANYAEIEEDGLEIKMAKSRSDEEDGPVSALVANIPLKNIKERSR</sequence>
<gene>
    <name evidence="3 5" type="primary">minE</name>
    <name evidence="4" type="ORF">ATCC9714_04471</name>
    <name evidence="5" type="ORF">UMC4404_00621</name>
</gene>
<dbReference type="NCBIfam" id="TIGR01215">
    <property type="entry name" value="minE"/>
    <property type="match status" value="1"/>
</dbReference>
<comment type="similarity">
    <text evidence="1 3">Belongs to the MinE family.</text>
</comment>
<reference evidence="7" key="1">
    <citation type="submission" date="2015-01" db="EMBL/GenBank/DDBJ databases">
        <authorList>
            <person name="Aslett A.Martin."/>
            <person name="De Silva Nishadi"/>
        </authorList>
    </citation>
    <scope>NUCLEOTIDE SEQUENCE [LARGE SCALE GENOMIC DNA]</scope>
    <source>
        <strain evidence="7">UMC4404</strain>
    </source>
</reference>
<dbReference type="GO" id="GO:0032955">
    <property type="term" value="P:regulation of division septum assembly"/>
    <property type="evidence" value="ECO:0007669"/>
    <property type="project" value="InterPro"/>
</dbReference>
<dbReference type="HAMAP" id="MF_00262">
    <property type="entry name" value="MinE"/>
    <property type="match status" value="1"/>
</dbReference>